<gene>
    <name evidence="2" type="ORF">ACD_49C00086G0003</name>
</gene>
<accession>K2AV89</accession>
<protein>
    <submittedName>
        <fullName evidence="2">Uncharacterized protein</fullName>
    </submittedName>
</protein>
<feature type="signal peptide" evidence="1">
    <location>
        <begin position="1"/>
        <end position="28"/>
    </location>
</feature>
<proteinExistence type="predicted"/>
<sequence>MTNIKKVVAGASAIAILTMNMINFTANAAALNTATAVVTGWVGVVVTGVWFPVWGTCTASITKTNAGWANSAVTVDSCTQTNATTLTIAASTIAANEYYTIAFSTTDGVFWTTTAWNTTNNVVVSARVLPILSMAISNNTVDLWVLSALAVTDSTTDTTITINTNAVGWYIVSAAASNFVGATTANVIPFLSRSAQGVWVEWFSIDVASVGQAGAGTSTVDATAGLGGVSTYAVANGSASFGWAAAWLGASVAGTTNGDTIVANYAASISPVTEADNYSTTVTYTVSGTF</sequence>
<dbReference type="EMBL" id="AMFJ01021672">
    <property type="protein sequence ID" value="EKD65777.1"/>
    <property type="molecule type" value="Genomic_DNA"/>
</dbReference>
<evidence type="ECO:0000256" key="1">
    <source>
        <dbReference type="SAM" id="SignalP"/>
    </source>
</evidence>
<feature type="chain" id="PRO_5017313750" evidence="1">
    <location>
        <begin position="29"/>
        <end position="290"/>
    </location>
</feature>
<dbReference type="AlphaFoldDB" id="K2AV89"/>
<reference evidence="2" key="1">
    <citation type="journal article" date="2012" name="Science">
        <title>Fermentation, hydrogen, and sulfur metabolism in multiple uncultivated bacterial phyla.</title>
        <authorList>
            <person name="Wrighton K.C."/>
            <person name="Thomas B.C."/>
            <person name="Sharon I."/>
            <person name="Miller C.S."/>
            <person name="Castelle C.J."/>
            <person name="VerBerkmoes N.C."/>
            <person name="Wilkins M.J."/>
            <person name="Hettich R.L."/>
            <person name="Lipton M.S."/>
            <person name="Williams K.H."/>
            <person name="Long P.E."/>
            <person name="Banfield J.F."/>
        </authorList>
    </citation>
    <scope>NUCLEOTIDE SEQUENCE [LARGE SCALE GENOMIC DNA]</scope>
</reference>
<organism evidence="2">
    <name type="scientific">uncultured bacterium</name>
    <name type="common">gcode 4</name>
    <dbReference type="NCBI Taxonomy" id="1234023"/>
    <lineage>
        <taxon>Bacteria</taxon>
        <taxon>environmental samples</taxon>
    </lineage>
</organism>
<evidence type="ECO:0000313" key="2">
    <source>
        <dbReference type="EMBL" id="EKD65777.1"/>
    </source>
</evidence>
<name>K2AV89_9BACT</name>
<keyword evidence="1" id="KW-0732">Signal</keyword>
<comment type="caution">
    <text evidence="2">The sequence shown here is derived from an EMBL/GenBank/DDBJ whole genome shotgun (WGS) entry which is preliminary data.</text>
</comment>